<dbReference type="SUPFAM" id="SSF50249">
    <property type="entry name" value="Nucleic acid-binding proteins"/>
    <property type="match status" value="1"/>
</dbReference>
<proteinExistence type="inferred from homology"/>
<keyword evidence="5" id="KW-1185">Reference proteome</keyword>
<dbReference type="GO" id="GO:0006412">
    <property type="term" value="P:translation"/>
    <property type="evidence" value="ECO:0007669"/>
    <property type="project" value="InterPro"/>
</dbReference>
<dbReference type="OrthoDB" id="361013at2759"/>
<keyword evidence="3" id="KW-0687">Ribonucleoprotein</keyword>
<dbReference type="CDD" id="cd03368">
    <property type="entry name" value="Ribosomal_S12"/>
    <property type="match status" value="1"/>
</dbReference>
<dbReference type="VEuPathDB" id="FungiDB:T551_03156"/>
<gene>
    <name evidence="4" type="ORF">T551_03156</name>
</gene>
<dbReference type="PROSITE" id="PS00055">
    <property type="entry name" value="RIBOSOMAL_S12"/>
    <property type="match status" value="1"/>
</dbReference>
<dbReference type="NCBIfam" id="TIGR00981">
    <property type="entry name" value="rpsL_bact"/>
    <property type="match status" value="1"/>
</dbReference>
<dbReference type="STRING" id="1408657.A0A0W4ZFQ6"/>
<dbReference type="RefSeq" id="XP_018228318.1">
    <property type="nucleotide sequence ID" value="XM_018375419.1"/>
</dbReference>
<protein>
    <submittedName>
        <fullName evidence="4">Ribosomal protein S12</fullName>
    </submittedName>
</protein>
<evidence type="ECO:0000256" key="1">
    <source>
        <dbReference type="ARBA" id="ARBA00005657"/>
    </source>
</evidence>
<evidence type="ECO:0000313" key="4">
    <source>
        <dbReference type="EMBL" id="KTW27162.1"/>
    </source>
</evidence>
<dbReference type="InterPro" id="IPR006032">
    <property type="entry name" value="Ribosomal_uS12"/>
</dbReference>
<dbReference type="Proteomes" id="UP000053447">
    <property type="component" value="Unassembled WGS sequence"/>
</dbReference>
<dbReference type="PANTHER" id="PTHR11652">
    <property type="entry name" value="30S RIBOSOMAL PROTEIN S12 FAMILY MEMBER"/>
    <property type="match status" value="1"/>
</dbReference>
<dbReference type="Gene3D" id="2.40.50.140">
    <property type="entry name" value="Nucleic acid-binding proteins"/>
    <property type="match status" value="1"/>
</dbReference>
<dbReference type="Pfam" id="PF00164">
    <property type="entry name" value="Ribosom_S12_S23"/>
    <property type="match status" value="1"/>
</dbReference>
<dbReference type="AlphaFoldDB" id="A0A0W4ZFQ6"/>
<comment type="caution">
    <text evidence="4">The sequence shown here is derived from an EMBL/GenBank/DDBJ whole genome shotgun (WGS) entry which is preliminary data.</text>
</comment>
<evidence type="ECO:0000313" key="5">
    <source>
        <dbReference type="Proteomes" id="UP000053447"/>
    </source>
</evidence>
<name>A0A0W4ZFQ6_PNEJ7</name>
<dbReference type="InterPro" id="IPR005679">
    <property type="entry name" value="Ribosomal_uS12_bac"/>
</dbReference>
<dbReference type="FunFam" id="2.40.50.140:FF:000099">
    <property type="entry name" value="Ribosomal protein S12, mitochondrial"/>
    <property type="match status" value="1"/>
</dbReference>
<dbReference type="GO" id="GO:0015935">
    <property type="term" value="C:small ribosomal subunit"/>
    <property type="evidence" value="ECO:0007669"/>
    <property type="project" value="InterPro"/>
</dbReference>
<reference evidence="5" key="1">
    <citation type="journal article" date="2016" name="Nat. Commun.">
        <title>Genome analysis of three Pneumocystis species reveals adaptation mechanisms to life exclusively in mammalian hosts.</title>
        <authorList>
            <person name="Ma L."/>
            <person name="Chen Z."/>
            <person name="Huang D.W."/>
            <person name="Kutty G."/>
            <person name="Ishihara M."/>
            <person name="Wang H."/>
            <person name="Abouelleil A."/>
            <person name="Bishop L."/>
            <person name="Davey E."/>
            <person name="Deng R."/>
            <person name="Deng X."/>
            <person name="Fan L."/>
            <person name="Fantoni G."/>
            <person name="Fitzgerald M."/>
            <person name="Gogineni E."/>
            <person name="Goldberg J.M."/>
            <person name="Handley G."/>
            <person name="Hu X."/>
            <person name="Huber C."/>
            <person name="Jiao X."/>
            <person name="Jones K."/>
            <person name="Levin J.Z."/>
            <person name="Liu Y."/>
            <person name="Macdonald P."/>
            <person name="Melnikov A."/>
            <person name="Raley C."/>
            <person name="Sassi M."/>
            <person name="Sherman B.T."/>
            <person name="Song X."/>
            <person name="Sykes S."/>
            <person name="Tran B."/>
            <person name="Walsh L."/>
            <person name="Xia Y."/>
            <person name="Yang J."/>
            <person name="Young S."/>
            <person name="Zeng Q."/>
            <person name="Zheng X."/>
            <person name="Stephens R."/>
            <person name="Nusbaum C."/>
            <person name="Birren B.W."/>
            <person name="Azadi P."/>
            <person name="Lempicki R.A."/>
            <person name="Cuomo C.A."/>
            <person name="Kovacs J.A."/>
        </authorList>
    </citation>
    <scope>NUCLEOTIDE SEQUENCE [LARGE SCALE GENOMIC DNA]</scope>
    <source>
        <strain evidence="5">RU7</strain>
    </source>
</reference>
<dbReference type="eggNOG" id="KOG1750">
    <property type="taxonomic scope" value="Eukaryota"/>
</dbReference>
<sequence length="145" mass="16460">MLQILCHLRAHVLQANSIWMRRMATLQQVIRGCRVPRAPQRPSAPRLNGAPLRRAVCDRVFTMKPKKPNSAQRKVARVRLSCGRKVVAYIPGEGHNVQEHAVVVLRGGRVQDLPGVRYHIVRGAGDVQGVVERRKDQWKEAVLRR</sequence>
<dbReference type="EMBL" id="LFWA01000015">
    <property type="protein sequence ID" value="KTW27162.1"/>
    <property type="molecule type" value="Genomic_DNA"/>
</dbReference>
<comment type="similarity">
    <text evidence="1">Belongs to the universal ribosomal protein uS12 family.</text>
</comment>
<evidence type="ECO:0000256" key="3">
    <source>
        <dbReference type="ARBA" id="ARBA00023274"/>
    </source>
</evidence>
<dbReference type="PRINTS" id="PR01034">
    <property type="entry name" value="RIBOSOMALS12"/>
</dbReference>
<dbReference type="GeneID" id="28941674"/>
<dbReference type="GO" id="GO:0003735">
    <property type="term" value="F:structural constituent of ribosome"/>
    <property type="evidence" value="ECO:0007669"/>
    <property type="project" value="InterPro"/>
</dbReference>
<organism evidence="4 5">
    <name type="scientific">Pneumocystis jirovecii (strain RU7)</name>
    <name type="common">Human pneumocystis pneumonia agent</name>
    <dbReference type="NCBI Taxonomy" id="1408657"/>
    <lineage>
        <taxon>Eukaryota</taxon>
        <taxon>Fungi</taxon>
        <taxon>Dikarya</taxon>
        <taxon>Ascomycota</taxon>
        <taxon>Taphrinomycotina</taxon>
        <taxon>Pneumocystomycetes</taxon>
        <taxon>Pneumocystaceae</taxon>
        <taxon>Pneumocystis</taxon>
    </lineage>
</organism>
<keyword evidence="2 4" id="KW-0689">Ribosomal protein</keyword>
<dbReference type="InterPro" id="IPR012340">
    <property type="entry name" value="NA-bd_OB-fold"/>
</dbReference>
<evidence type="ECO:0000256" key="2">
    <source>
        <dbReference type="ARBA" id="ARBA00022980"/>
    </source>
</evidence>
<accession>A0A0W4ZFQ6</accession>